<dbReference type="PRINTS" id="PR02050">
    <property type="entry name" value="B14GALTRFASE"/>
</dbReference>
<evidence type="ECO:0000256" key="10">
    <source>
        <dbReference type="ARBA" id="ARBA00023180"/>
    </source>
</evidence>
<feature type="domain" description="Galactosyltransferase N-terminal" evidence="13">
    <location>
        <begin position="109"/>
        <end position="232"/>
    </location>
</feature>
<evidence type="ECO:0000256" key="9">
    <source>
        <dbReference type="ARBA" id="ARBA00023136"/>
    </source>
</evidence>
<dbReference type="PANTHER" id="PTHR19300:SF57">
    <property type="entry name" value="BETA-1,4-N-ACETYLGALACTOSAMINYLTRANSFERASE"/>
    <property type="match status" value="1"/>
</dbReference>
<dbReference type="EC" id="2.4.1.-" evidence="11"/>
<comment type="caution">
    <text evidence="14">The sequence shown here is derived from an EMBL/GenBank/DDBJ whole genome shotgun (WGS) entry which is preliminary data.</text>
</comment>
<evidence type="ECO:0000256" key="4">
    <source>
        <dbReference type="ARBA" id="ARBA00022676"/>
    </source>
</evidence>
<evidence type="ECO:0000313" key="14">
    <source>
        <dbReference type="EMBL" id="CAL5136877.1"/>
    </source>
</evidence>
<keyword evidence="10 11" id="KW-0325">Glycoprotein</keyword>
<keyword evidence="9" id="KW-0472">Membrane</keyword>
<dbReference type="GO" id="GO:0008378">
    <property type="term" value="F:galactosyltransferase activity"/>
    <property type="evidence" value="ECO:0007669"/>
    <property type="project" value="TreeGrafter"/>
</dbReference>
<gene>
    <name evidence="14" type="ORF">CDAUBV1_LOCUS11172</name>
</gene>
<keyword evidence="8" id="KW-1133">Transmembrane helix</keyword>
<dbReference type="Proteomes" id="UP001497525">
    <property type="component" value="Unassembled WGS sequence"/>
</dbReference>
<dbReference type="Pfam" id="PF02709">
    <property type="entry name" value="Glyco_transf_7C"/>
    <property type="match status" value="1"/>
</dbReference>
<dbReference type="Pfam" id="PF13733">
    <property type="entry name" value="Glyco_transf_7N"/>
    <property type="match status" value="1"/>
</dbReference>
<keyword evidence="5 11" id="KW-0808">Transferase</keyword>
<dbReference type="CDD" id="cd00899">
    <property type="entry name" value="b4GalT"/>
    <property type="match status" value="1"/>
</dbReference>
<evidence type="ECO:0000256" key="2">
    <source>
        <dbReference type="ARBA" id="ARBA00004922"/>
    </source>
</evidence>
<dbReference type="GO" id="GO:0016020">
    <property type="term" value="C:membrane"/>
    <property type="evidence" value="ECO:0007669"/>
    <property type="project" value="UniProtKB-SubCell"/>
</dbReference>
<keyword evidence="4 11" id="KW-0328">Glycosyltransferase</keyword>
<dbReference type="GO" id="GO:0005975">
    <property type="term" value="P:carbohydrate metabolic process"/>
    <property type="evidence" value="ECO:0007669"/>
    <property type="project" value="InterPro"/>
</dbReference>
<dbReference type="Gene3D" id="3.90.550.10">
    <property type="entry name" value="Spore Coat Polysaccharide Biosynthesis Protein SpsA, Chain A"/>
    <property type="match status" value="1"/>
</dbReference>
<keyword evidence="7 11" id="KW-0735">Signal-anchor</keyword>
<sequence length="378" mass="43612">MVFHEVFQFFSIRLVKRVSFFVCLLCVLLLLDAYIWHGGNLGLHQIKPVITRWTSVPQTTEMQTVGKVCPITIENPVGRILISRTPPTWEQLEAKYVGADTITPAIPNATNITGNGNETLVSIAATPLPTGTIQGLWMPVECRPSQMLALILPYRKRDEHLRTFLNHMHTFLRHQQLMYTIFVIEQLGSTRFNRAALFNIGFRESKRVGNFDCFIFHDVDLIPEDDRLPYRCGDQPIHLSASVDKHSYKLMYPTLFGGAVALSRSQFEKIRGFSNVFFGWGGEDDDLYYRVTKHHYRVFRHPMHIARFTMLDHKREELNKVNPNRHKLLKISDKRLNADGYPESEYTVVEAGPRHGGLVYWVSVEIPENKVLERFKIS</sequence>
<dbReference type="AlphaFoldDB" id="A0AAV2TKH4"/>
<evidence type="ECO:0000259" key="12">
    <source>
        <dbReference type="Pfam" id="PF02709"/>
    </source>
</evidence>
<evidence type="ECO:0000259" key="13">
    <source>
        <dbReference type="Pfam" id="PF13733"/>
    </source>
</evidence>
<evidence type="ECO:0000256" key="11">
    <source>
        <dbReference type="RuleBase" id="RU368121"/>
    </source>
</evidence>
<feature type="domain" description="Galactosyltransferase C-terminal" evidence="12">
    <location>
        <begin position="238"/>
        <end position="314"/>
    </location>
</feature>
<accession>A0AAV2TKH4</accession>
<evidence type="ECO:0000256" key="6">
    <source>
        <dbReference type="ARBA" id="ARBA00022692"/>
    </source>
</evidence>
<proteinExistence type="inferred from homology"/>
<dbReference type="PANTHER" id="PTHR19300">
    <property type="entry name" value="BETA-1,4-GALACTOSYLTRANSFERASE"/>
    <property type="match status" value="1"/>
</dbReference>
<comment type="pathway">
    <text evidence="2 11">Protein modification; protein glycosylation.</text>
</comment>
<comment type="function">
    <text evidence="11">Catalyses the transfer of galactose onto proteins or lipids.</text>
</comment>
<evidence type="ECO:0000256" key="7">
    <source>
        <dbReference type="ARBA" id="ARBA00022968"/>
    </source>
</evidence>
<protein>
    <recommendedName>
        <fullName evidence="11">Beta-1,4-galactosyltransferase</fullName>
        <ecNumber evidence="11">2.4.1.-</ecNumber>
    </recommendedName>
</protein>
<dbReference type="InterPro" id="IPR027791">
    <property type="entry name" value="Galactosyl_T_C"/>
</dbReference>
<keyword evidence="6" id="KW-0812">Transmembrane</keyword>
<dbReference type="SUPFAM" id="SSF53448">
    <property type="entry name" value="Nucleotide-diphospho-sugar transferases"/>
    <property type="match status" value="1"/>
</dbReference>
<comment type="similarity">
    <text evidence="3 11">Belongs to the glycosyltransferase 7 family.</text>
</comment>
<comment type="subcellular location">
    <subcellularLocation>
        <location evidence="1">Membrane</location>
        <topology evidence="1">Single-pass type II membrane protein</topology>
    </subcellularLocation>
</comment>
<dbReference type="GO" id="GO:0005794">
    <property type="term" value="C:Golgi apparatus"/>
    <property type="evidence" value="ECO:0007669"/>
    <property type="project" value="TreeGrafter"/>
</dbReference>
<organism evidence="14 15">
    <name type="scientific">Calicophoron daubneyi</name>
    <name type="common">Rumen fluke</name>
    <name type="synonym">Paramphistomum daubneyi</name>
    <dbReference type="NCBI Taxonomy" id="300641"/>
    <lineage>
        <taxon>Eukaryota</taxon>
        <taxon>Metazoa</taxon>
        <taxon>Spiralia</taxon>
        <taxon>Lophotrochozoa</taxon>
        <taxon>Platyhelminthes</taxon>
        <taxon>Trematoda</taxon>
        <taxon>Digenea</taxon>
        <taxon>Plagiorchiida</taxon>
        <taxon>Pronocephalata</taxon>
        <taxon>Paramphistomoidea</taxon>
        <taxon>Paramphistomidae</taxon>
        <taxon>Calicophoron</taxon>
    </lineage>
</organism>
<reference evidence="14" key="1">
    <citation type="submission" date="2024-06" db="EMBL/GenBank/DDBJ databases">
        <authorList>
            <person name="Liu X."/>
            <person name="Lenzi L."/>
            <person name="Haldenby T S."/>
            <person name="Uol C."/>
        </authorList>
    </citation>
    <scope>NUCLEOTIDE SEQUENCE</scope>
</reference>
<evidence type="ECO:0000256" key="1">
    <source>
        <dbReference type="ARBA" id="ARBA00004606"/>
    </source>
</evidence>
<dbReference type="EMBL" id="CAXLJL010000356">
    <property type="protein sequence ID" value="CAL5136877.1"/>
    <property type="molecule type" value="Genomic_DNA"/>
</dbReference>
<dbReference type="InterPro" id="IPR027995">
    <property type="entry name" value="Galactosyl_T_N"/>
</dbReference>
<evidence type="ECO:0000256" key="8">
    <source>
        <dbReference type="ARBA" id="ARBA00022989"/>
    </source>
</evidence>
<evidence type="ECO:0000256" key="3">
    <source>
        <dbReference type="ARBA" id="ARBA00005735"/>
    </source>
</evidence>
<dbReference type="InterPro" id="IPR029044">
    <property type="entry name" value="Nucleotide-diphossugar_trans"/>
</dbReference>
<evidence type="ECO:0000313" key="15">
    <source>
        <dbReference type="Proteomes" id="UP001497525"/>
    </source>
</evidence>
<dbReference type="InterPro" id="IPR003859">
    <property type="entry name" value="Galactosyl_T"/>
</dbReference>
<name>A0AAV2TKH4_CALDB</name>
<evidence type="ECO:0000256" key="5">
    <source>
        <dbReference type="ARBA" id="ARBA00022679"/>
    </source>
</evidence>